<protein>
    <submittedName>
        <fullName evidence="2">Uncharacterized protein</fullName>
    </submittedName>
</protein>
<name>A0A293MUU9_ORNER</name>
<sequence>MCQSSSATVYPSSTRRVICWSRSFSLCSKESSSFWSCVGFWFSALRLPVDLIGDLKDVFMNFDRRARMLRNGVLALLLSILQSYISYITMQKYSILSGSVTRCPFSFAFLNYKATSKQLRLNISFNTERSHEIDKLLPRLIFENEARPTGSSRYHLRRVGSSTTTPIELRGTESKNKNGYVKLLPGCTFPSTTGNLPLGSPLNGSI</sequence>
<reference evidence="2" key="1">
    <citation type="submission" date="2017-08" db="EMBL/GenBank/DDBJ databases">
        <title>Ornithodoros erraticus midgut genes differentially expressed after blood feeding.</title>
        <authorList>
            <person name="Oleaga A."/>
        </authorList>
    </citation>
    <scope>NUCLEOTIDE SEQUENCE</scope>
    <source>
        <strain evidence="2">Female</strain>
        <tissue evidence="2">Gut</tissue>
    </source>
</reference>
<proteinExistence type="predicted"/>
<dbReference type="EMBL" id="GFWV01019161">
    <property type="protein sequence ID" value="MAA43889.1"/>
    <property type="molecule type" value="Transcribed_RNA"/>
</dbReference>
<evidence type="ECO:0000256" key="1">
    <source>
        <dbReference type="SAM" id="Phobius"/>
    </source>
</evidence>
<accession>A0A293MUU9</accession>
<organism evidence="2">
    <name type="scientific">Ornithodoros erraticus</name>
    <name type="common">European soft tick</name>
    <name type="synonym">Alectorobius erraticus</name>
    <dbReference type="NCBI Taxonomy" id="265619"/>
    <lineage>
        <taxon>Eukaryota</taxon>
        <taxon>Metazoa</taxon>
        <taxon>Ecdysozoa</taxon>
        <taxon>Arthropoda</taxon>
        <taxon>Chelicerata</taxon>
        <taxon>Arachnida</taxon>
        <taxon>Acari</taxon>
        <taxon>Parasitiformes</taxon>
        <taxon>Ixodida</taxon>
        <taxon>Ixodoidea</taxon>
        <taxon>Argasidae</taxon>
        <taxon>Ornithodorinae</taxon>
        <taxon>Ornithodoros</taxon>
    </lineage>
</organism>
<keyword evidence="1" id="KW-0472">Membrane</keyword>
<evidence type="ECO:0000313" key="2">
    <source>
        <dbReference type="EMBL" id="MAA43889.1"/>
    </source>
</evidence>
<feature type="transmembrane region" description="Helical" evidence="1">
    <location>
        <begin position="69"/>
        <end position="87"/>
    </location>
</feature>
<keyword evidence="1" id="KW-0812">Transmembrane</keyword>
<dbReference type="AlphaFoldDB" id="A0A293MUU9"/>
<keyword evidence="1" id="KW-1133">Transmembrane helix</keyword>